<feature type="transmembrane region" description="Helical" evidence="1">
    <location>
        <begin position="282"/>
        <end position="303"/>
    </location>
</feature>
<comment type="caution">
    <text evidence="2">The sequence shown here is derived from an EMBL/GenBank/DDBJ whole genome shotgun (WGS) entry which is preliminary data.</text>
</comment>
<keyword evidence="1" id="KW-1133">Transmembrane helix</keyword>
<reference evidence="3" key="1">
    <citation type="submission" date="2017-01" db="EMBL/GenBank/DDBJ databases">
        <title>Comparative genomics of anhydrobiosis in the tardigrade Hypsibius dujardini.</title>
        <authorList>
            <person name="Yoshida Y."/>
            <person name="Koutsovoulos G."/>
            <person name="Laetsch D."/>
            <person name="Stevens L."/>
            <person name="Kumar S."/>
            <person name="Horikawa D."/>
            <person name="Ishino K."/>
            <person name="Komine S."/>
            <person name="Tomita M."/>
            <person name="Blaxter M."/>
            <person name="Arakawa K."/>
        </authorList>
    </citation>
    <scope>NUCLEOTIDE SEQUENCE [LARGE SCALE GENOMIC DNA]</scope>
    <source>
        <strain evidence="3">Z151</strain>
    </source>
</reference>
<evidence type="ECO:0000313" key="3">
    <source>
        <dbReference type="Proteomes" id="UP000192578"/>
    </source>
</evidence>
<keyword evidence="1" id="KW-0472">Membrane</keyword>
<protein>
    <submittedName>
        <fullName evidence="2">Uncharacterized protein</fullName>
    </submittedName>
</protein>
<organism evidence="2 3">
    <name type="scientific">Hypsibius exemplaris</name>
    <name type="common">Freshwater tardigrade</name>
    <dbReference type="NCBI Taxonomy" id="2072580"/>
    <lineage>
        <taxon>Eukaryota</taxon>
        <taxon>Metazoa</taxon>
        <taxon>Ecdysozoa</taxon>
        <taxon>Tardigrada</taxon>
        <taxon>Eutardigrada</taxon>
        <taxon>Parachela</taxon>
        <taxon>Hypsibioidea</taxon>
        <taxon>Hypsibiidae</taxon>
        <taxon>Hypsibius</taxon>
    </lineage>
</organism>
<accession>A0A1W0XAJ4</accession>
<feature type="transmembrane region" description="Helical" evidence="1">
    <location>
        <begin position="235"/>
        <end position="262"/>
    </location>
</feature>
<feature type="transmembrane region" description="Helical" evidence="1">
    <location>
        <begin position="39"/>
        <end position="57"/>
    </location>
</feature>
<keyword evidence="3" id="KW-1185">Reference proteome</keyword>
<keyword evidence="1" id="KW-0812">Transmembrane</keyword>
<feature type="transmembrane region" description="Helical" evidence="1">
    <location>
        <begin position="179"/>
        <end position="197"/>
    </location>
</feature>
<gene>
    <name evidence="2" type="ORF">BV898_01575</name>
</gene>
<feature type="transmembrane region" description="Helical" evidence="1">
    <location>
        <begin position="77"/>
        <end position="95"/>
    </location>
</feature>
<dbReference type="AlphaFoldDB" id="A0A1W0XAJ4"/>
<name>A0A1W0XAJ4_HYPEX</name>
<evidence type="ECO:0000313" key="2">
    <source>
        <dbReference type="EMBL" id="OQV24513.1"/>
    </source>
</evidence>
<dbReference type="OrthoDB" id="10062212at2759"/>
<feature type="transmembrane region" description="Helical" evidence="1">
    <location>
        <begin position="6"/>
        <end position="27"/>
    </location>
</feature>
<dbReference type="EMBL" id="MTYJ01000006">
    <property type="protein sequence ID" value="OQV24513.1"/>
    <property type="molecule type" value="Genomic_DNA"/>
</dbReference>
<feature type="transmembrane region" description="Helical" evidence="1">
    <location>
        <begin position="107"/>
        <end position="129"/>
    </location>
</feature>
<sequence length="369" mass="40946">MLLYNGPLTIFKIVLVSLSLFCNVVCFRCHPCNCGRRRCRILPLFLAGNILTLVLQIPDILAGFRIYFPLERGNCSFNFVASYLLCTYFVALGVLRKVLSSAALQTYRVFFYGCLACAPLLSVGIQAVYANSAVDEPLMLHLAVPVTSGPEKEILIPLASCAKNICSSGDVVLTVLSSLVPALVPIVSLAVCILVSYSAKKRMREKTGTKENTAFHPLIPEYCDREQNCWPILKFVLLLFLAWTVLAKPMTILLTHLTRLYADGNFGVKETSVYVCSSFWDMGNHVILFTSATLTPLVFVCTYRPWCQRSHDFSPDLKGCNGVDRPVTVMGSISDMDIGTFTWDTFTFVPPYEKQIALRGLEGIKRSSA</sequence>
<dbReference type="Proteomes" id="UP000192578">
    <property type="component" value="Unassembled WGS sequence"/>
</dbReference>
<proteinExistence type="predicted"/>
<evidence type="ECO:0000256" key="1">
    <source>
        <dbReference type="SAM" id="Phobius"/>
    </source>
</evidence>